<protein>
    <submittedName>
        <fullName evidence="2">Uncharacterized protein</fullName>
    </submittedName>
</protein>
<evidence type="ECO:0000256" key="1">
    <source>
        <dbReference type="SAM" id="Phobius"/>
    </source>
</evidence>
<dbReference type="EMBL" id="LR798422">
    <property type="protein sequence ID" value="CAB5230753.1"/>
    <property type="molecule type" value="Genomic_DNA"/>
</dbReference>
<gene>
    <name evidence="3" type="ORF">UFOVP1123_80</name>
    <name evidence="4" type="ORF">UFOVP1239_70</name>
    <name evidence="5" type="ORF">UFOVP1484_84</name>
    <name evidence="6" type="ORF">UFOVP1577_90</name>
    <name evidence="2" type="ORF">UFOVP961_10</name>
</gene>
<evidence type="ECO:0000313" key="4">
    <source>
        <dbReference type="EMBL" id="CAB4193381.1"/>
    </source>
</evidence>
<accession>A0A6J5PUQ8</accession>
<keyword evidence="1" id="KW-1133">Transmembrane helix</keyword>
<proteinExistence type="predicted"/>
<dbReference type="EMBL" id="LR797194">
    <property type="protein sequence ID" value="CAB4193381.1"/>
    <property type="molecule type" value="Genomic_DNA"/>
</dbReference>
<name>A0A6J5PUQ8_9CAUD</name>
<feature type="transmembrane region" description="Helical" evidence="1">
    <location>
        <begin position="12"/>
        <end position="39"/>
    </location>
</feature>
<dbReference type="EMBL" id="LR797435">
    <property type="protein sequence ID" value="CAB4216117.1"/>
    <property type="molecule type" value="Genomic_DNA"/>
</dbReference>
<keyword evidence="1" id="KW-0812">Transmembrane</keyword>
<sequence length="200" mass="22403">MDKLKELITSILTYIGGSFFRLFTVIILAILGFGGWVAYSEKDAFMVSYRAQQALPRMNGNYEKAANFILKNTDATLIAIFDVNTLLNSRKLVYLMTRDGRDKDYDGTEVGLLTKNHSNNEDVIGLMSGKLPCSPYATPQSYLGFVYKENKVEYMCRISVPAEPGLFIGQISVGWKEVKEDPTPEQTVLLIASSLLYSKK</sequence>
<keyword evidence="1" id="KW-0472">Membrane</keyword>
<dbReference type="EMBL" id="LR797079">
    <property type="protein sequence ID" value="CAB4185480.1"/>
    <property type="molecule type" value="Genomic_DNA"/>
</dbReference>
<evidence type="ECO:0000313" key="5">
    <source>
        <dbReference type="EMBL" id="CAB4216117.1"/>
    </source>
</evidence>
<evidence type="ECO:0000313" key="3">
    <source>
        <dbReference type="EMBL" id="CAB4185480.1"/>
    </source>
</evidence>
<dbReference type="EMBL" id="LR796912">
    <property type="protein sequence ID" value="CAB4173836.1"/>
    <property type="molecule type" value="Genomic_DNA"/>
</dbReference>
<evidence type="ECO:0000313" key="2">
    <source>
        <dbReference type="EMBL" id="CAB4173836.1"/>
    </source>
</evidence>
<organism evidence="2">
    <name type="scientific">uncultured Caudovirales phage</name>
    <dbReference type="NCBI Taxonomy" id="2100421"/>
    <lineage>
        <taxon>Viruses</taxon>
        <taxon>Duplodnaviria</taxon>
        <taxon>Heunggongvirae</taxon>
        <taxon>Uroviricota</taxon>
        <taxon>Caudoviricetes</taxon>
        <taxon>Peduoviridae</taxon>
        <taxon>Maltschvirus</taxon>
        <taxon>Maltschvirus maltsch</taxon>
    </lineage>
</organism>
<reference evidence="2" key="1">
    <citation type="submission" date="2020-05" db="EMBL/GenBank/DDBJ databases">
        <authorList>
            <person name="Chiriac C."/>
            <person name="Salcher M."/>
            <person name="Ghai R."/>
            <person name="Kavagutti S V."/>
        </authorList>
    </citation>
    <scope>NUCLEOTIDE SEQUENCE</scope>
</reference>
<evidence type="ECO:0000313" key="6">
    <source>
        <dbReference type="EMBL" id="CAB5230753.1"/>
    </source>
</evidence>